<evidence type="ECO:0000256" key="1">
    <source>
        <dbReference type="ARBA" id="ARBA00004651"/>
    </source>
</evidence>
<evidence type="ECO:0000256" key="5">
    <source>
        <dbReference type="ARBA" id="ARBA00022989"/>
    </source>
</evidence>
<evidence type="ECO:0000256" key="2">
    <source>
        <dbReference type="ARBA" id="ARBA00022475"/>
    </source>
</evidence>
<evidence type="ECO:0000256" key="6">
    <source>
        <dbReference type="ARBA" id="ARBA00023136"/>
    </source>
</evidence>
<evidence type="ECO:0000313" key="10">
    <source>
        <dbReference type="EMBL" id="KOS57158.1"/>
    </source>
</evidence>
<reference evidence="11" key="2">
    <citation type="submission" date="2015-01" db="EMBL/GenBank/DDBJ databases">
        <title>Draft genome sequence of potential hydrocarbon metabolising strain of Rhodococcus rhodochrous.</title>
        <authorList>
            <person name="Aggarwal R.K."/>
            <person name="Dawar C."/>
        </authorList>
    </citation>
    <scope>NUCLEOTIDE SEQUENCE [LARGE SCALE GENOMIC DNA]</scope>
    <source>
        <strain evidence="11">KG-21</strain>
    </source>
</reference>
<reference evidence="10 11" key="1">
    <citation type="journal article" date="2015" name="Genome Announc.">
        <title>Draft Genome Sequence of Rhodococcus rhodochrous Strain KG-21, a Soil Isolate from Oil Fields of Krishna-Godavari Basin, India.</title>
        <authorList>
            <person name="Dawar C."/>
            <person name="Aggarwal R.K."/>
        </authorList>
    </citation>
    <scope>NUCLEOTIDE SEQUENCE [LARGE SCALE GENOMIC DNA]</scope>
    <source>
        <strain evidence="10 11">KG-21</strain>
    </source>
</reference>
<dbReference type="EMBL" id="AZYO01000008">
    <property type="protein sequence ID" value="KOS57158.1"/>
    <property type="molecule type" value="Genomic_DNA"/>
</dbReference>
<keyword evidence="3" id="KW-0808">Transferase</keyword>
<evidence type="ECO:0000256" key="8">
    <source>
        <dbReference type="SAM" id="MobiDB-lite"/>
    </source>
</evidence>
<dbReference type="PATRIC" id="fig|1441923.3.peg.1286"/>
<evidence type="ECO:0000313" key="11">
    <source>
        <dbReference type="Proteomes" id="UP000037712"/>
    </source>
</evidence>
<feature type="transmembrane region" description="Helical" evidence="9">
    <location>
        <begin position="186"/>
        <end position="214"/>
    </location>
</feature>
<feature type="transmembrane region" description="Helical" evidence="9">
    <location>
        <begin position="400"/>
        <end position="425"/>
    </location>
</feature>
<comment type="similarity">
    <text evidence="7">Belongs to the glycosyltransferase 87 family.</text>
</comment>
<dbReference type="GO" id="GO:0016758">
    <property type="term" value="F:hexosyltransferase activity"/>
    <property type="evidence" value="ECO:0007669"/>
    <property type="project" value="InterPro"/>
</dbReference>
<feature type="transmembrane region" description="Helical" evidence="9">
    <location>
        <begin position="226"/>
        <end position="249"/>
    </location>
</feature>
<protein>
    <submittedName>
        <fullName evidence="10">Membrane protein</fullName>
    </submittedName>
</protein>
<dbReference type="GO" id="GO:0005886">
    <property type="term" value="C:plasma membrane"/>
    <property type="evidence" value="ECO:0007669"/>
    <property type="project" value="UniProtKB-SubCell"/>
</dbReference>
<feature type="transmembrane region" description="Helical" evidence="9">
    <location>
        <begin position="115"/>
        <end position="139"/>
    </location>
</feature>
<comment type="caution">
    <text evidence="10">The sequence shown here is derived from an EMBL/GenBank/DDBJ whole genome shotgun (WGS) entry which is preliminary data.</text>
</comment>
<organism evidence="10 11">
    <name type="scientific">Rhodococcus rhodochrous KG-21</name>
    <dbReference type="NCBI Taxonomy" id="1441923"/>
    <lineage>
        <taxon>Bacteria</taxon>
        <taxon>Bacillati</taxon>
        <taxon>Actinomycetota</taxon>
        <taxon>Actinomycetes</taxon>
        <taxon>Mycobacteriales</taxon>
        <taxon>Nocardiaceae</taxon>
        <taxon>Rhodococcus</taxon>
    </lineage>
</organism>
<dbReference type="Pfam" id="PF09594">
    <property type="entry name" value="GT87"/>
    <property type="match status" value="1"/>
</dbReference>
<sequence>MKNMRTSSRTPALVAVVTCALAMWLGYLNKARCAGPPFDPQGRSVRFDAVKDATVCYSDIQQLWIGRGINLHLFPFLDGGITRDGVLTGGTVEYPVLSGILMWVGALRAHTDAEFLLHSALLLAPFGLLVAWLLGRLAGWAALLWSVTPPLVLYGFLNWDLPVVATTVGAVAVLGVRRWSLRTRAVAAAVLLAIGFCLKVYPGIFVLPLIAYALTGGDEPRPRRDVRGAVTVGAAAAATVIAVNLPFALLGYPGWRASFEFQGNRAADATSNSIWYWGLRPLVGGYQDTEVTAEYNDIVSVVSPLSICAAFALALWLGWRRYRRDGSYPWVAVGAAMLCGFLLLHKVHSPQYTLWLLPFLVLLRVRWPLIVSYLTVDLAIGIGVFLWFDATMTHSDTTIPLLLTLVGVWGRAALLVVLFFVFAGAPLRRPGPTPPDEEQPRMPAMSGERR</sequence>
<comment type="subcellular location">
    <subcellularLocation>
        <location evidence="1">Cell membrane</location>
        <topology evidence="1">Multi-pass membrane protein</topology>
    </subcellularLocation>
</comment>
<feature type="transmembrane region" description="Helical" evidence="9">
    <location>
        <begin position="367"/>
        <end position="388"/>
    </location>
</feature>
<feature type="transmembrane region" description="Helical" evidence="9">
    <location>
        <begin position="298"/>
        <end position="318"/>
    </location>
</feature>
<proteinExistence type="inferred from homology"/>
<dbReference type="Proteomes" id="UP000037712">
    <property type="component" value="Unassembled WGS sequence"/>
</dbReference>
<keyword evidence="5 9" id="KW-1133">Transmembrane helix</keyword>
<evidence type="ECO:0000256" key="7">
    <source>
        <dbReference type="ARBA" id="ARBA00024033"/>
    </source>
</evidence>
<evidence type="ECO:0000256" key="9">
    <source>
        <dbReference type="SAM" id="Phobius"/>
    </source>
</evidence>
<keyword evidence="6 9" id="KW-0472">Membrane</keyword>
<dbReference type="PIRSF" id="PIRSF010361">
    <property type="entry name" value="UCP010361"/>
    <property type="match status" value="1"/>
</dbReference>
<dbReference type="AlphaFoldDB" id="A0A0M8PRM4"/>
<gene>
    <name evidence="10" type="ORF">Z051_05820</name>
</gene>
<evidence type="ECO:0000256" key="4">
    <source>
        <dbReference type="ARBA" id="ARBA00022692"/>
    </source>
</evidence>
<keyword evidence="4 9" id="KW-0812">Transmembrane</keyword>
<feature type="transmembrane region" description="Helical" evidence="9">
    <location>
        <begin position="151"/>
        <end position="174"/>
    </location>
</feature>
<evidence type="ECO:0000256" key="3">
    <source>
        <dbReference type="ARBA" id="ARBA00022679"/>
    </source>
</evidence>
<name>A0A0M8PRM4_RHORH</name>
<feature type="transmembrane region" description="Helical" evidence="9">
    <location>
        <begin position="330"/>
        <end position="347"/>
    </location>
</feature>
<dbReference type="InterPro" id="IPR016570">
    <property type="entry name" value="UCP010361"/>
</dbReference>
<dbReference type="InterPro" id="IPR018584">
    <property type="entry name" value="GT87"/>
</dbReference>
<feature type="region of interest" description="Disordered" evidence="8">
    <location>
        <begin position="431"/>
        <end position="450"/>
    </location>
</feature>
<accession>A0A0M8PRM4</accession>
<keyword evidence="2" id="KW-1003">Cell membrane</keyword>